<dbReference type="Proteomes" id="UP000811609">
    <property type="component" value="Chromosome 7"/>
</dbReference>
<accession>A0A8T1PUT8</accession>
<evidence type="ECO:0000313" key="2">
    <source>
        <dbReference type="EMBL" id="KAG6646945.1"/>
    </source>
</evidence>
<feature type="transmembrane region" description="Helical" evidence="1">
    <location>
        <begin position="49"/>
        <end position="70"/>
    </location>
</feature>
<name>A0A8T1PUT8_CARIL</name>
<evidence type="ECO:0000256" key="1">
    <source>
        <dbReference type="SAM" id="Phobius"/>
    </source>
</evidence>
<comment type="caution">
    <text evidence="2">The sequence shown here is derived from an EMBL/GenBank/DDBJ whole genome shotgun (WGS) entry which is preliminary data.</text>
</comment>
<dbReference type="AlphaFoldDB" id="A0A8T1PUT8"/>
<sequence length="85" mass="9317">MVRLDGKLAFSIAPPQSSIYQIQSQLSQTDCSFIQKGIGNMAYGNGMQIYIRMVRISFILLILAIIVKIGSTPMLQVGMSVCQSC</sequence>
<organism evidence="2 3">
    <name type="scientific">Carya illinoinensis</name>
    <name type="common">Pecan</name>
    <dbReference type="NCBI Taxonomy" id="32201"/>
    <lineage>
        <taxon>Eukaryota</taxon>
        <taxon>Viridiplantae</taxon>
        <taxon>Streptophyta</taxon>
        <taxon>Embryophyta</taxon>
        <taxon>Tracheophyta</taxon>
        <taxon>Spermatophyta</taxon>
        <taxon>Magnoliopsida</taxon>
        <taxon>eudicotyledons</taxon>
        <taxon>Gunneridae</taxon>
        <taxon>Pentapetalae</taxon>
        <taxon>rosids</taxon>
        <taxon>fabids</taxon>
        <taxon>Fagales</taxon>
        <taxon>Juglandaceae</taxon>
        <taxon>Carya</taxon>
    </lineage>
</organism>
<keyword evidence="3" id="KW-1185">Reference proteome</keyword>
<keyword evidence="1" id="KW-1133">Transmembrane helix</keyword>
<keyword evidence="1" id="KW-0472">Membrane</keyword>
<proteinExistence type="predicted"/>
<keyword evidence="1" id="KW-0812">Transmembrane</keyword>
<evidence type="ECO:0000313" key="3">
    <source>
        <dbReference type="Proteomes" id="UP000811609"/>
    </source>
</evidence>
<reference evidence="2" key="1">
    <citation type="submission" date="2020-12" db="EMBL/GenBank/DDBJ databases">
        <title>WGS assembly of Carya illinoinensis cv. Pawnee.</title>
        <authorList>
            <person name="Platts A."/>
            <person name="Shu S."/>
            <person name="Wright S."/>
            <person name="Barry K."/>
            <person name="Edger P."/>
            <person name="Pires J.C."/>
            <person name="Schmutz J."/>
        </authorList>
    </citation>
    <scope>NUCLEOTIDE SEQUENCE</scope>
    <source>
        <tissue evidence="2">Leaf</tissue>
    </source>
</reference>
<gene>
    <name evidence="2" type="ORF">CIPAW_07G043900</name>
</gene>
<dbReference type="EMBL" id="CM031815">
    <property type="protein sequence ID" value="KAG6646945.1"/>
    <property type="molecule type" value="Genomic_DNA"/>
</dbReference>
<protein>
    <submittedName>
        <fullName evidence="2">Uncharacterized protein</fullName>
    </submittedName>
</protein>